<name>A0A7H8T5H2_STRCX</name>
<dbReference type="Proteomes" id="UP000509418">
    <property type="component" value="Chromosome"/>
</dbReference>
<feature type="region of interest" description="Disordered" evidence="1">
    <location>
        <begin position="1"/>
        <end position="89"/>
    </location>
</feature>
<dbReference type="RefSeq" id="WP_107907456.1">
    <property type="nucleotide sequence ID" value="NZ_CBDRGH010000025.1"/>
</dbReference>
<evidence type="ECO:0000256" key="1">
    <source>
        <dbReference type="SAM" id="MobiDB-lite"/>
    </source>
</evidence>
<evidence type="ECO:0000313" key="3">
    <source>
        <dbReference type="Proteomes" id="UP000509418"/>
    </source>
</evidence>
<reference evidence="2 3" key="1">
    <citation type="submission" date="2020-06" db="EMBL/GenBank/DDBJ databases">
        <title>Genome mining for natural products.</title>
        <authorList>
            <person name="Zhang B."/>
            <person name="Shi J."/>
            <person name="Ge H."/>
        </authorList>
    </citation>
    <scope>NUCLEOTIDE SEQUENCE [LARGE SCALE GENOMIC DNA]</scope>
    <source>
        <strain evidence="2 3">NA02069</strain>
    </source>
</reference>
<dbReference type="AlphaFoldDB" id="A0A7H8T5H2"/>
<keyword evidence="3" id="KW-1185">Reference proteome</keyword>
<proteinExistence type="predicted"/>
<gene>
    <name evidence="2" type="ORF">HUT05_13130</name>
</gene>
<dbReference type="EMBL" id="CP056041">
    <property type="protein sequence ID" value="QKZ18218.1"/>
    <property type="molecule type" value="Genomic_DNA"/>
</dbReference>
<accession>A0A7H8T5H2</accession>
<evidence type="ECO:0000313" key="2">
    <source>
        <dbReference type="EMBL" id="QKZ18218.1"/>
    </source>
</evidence>
<sequence>MGVFARLFRRSKATEEASTVEVQADTPTAEQAAEEPAEAKGSAEAQAEEAARPTSSEAVASDGDDGVEIPKQQSADEAADSEAGEGART</sequence>
<organism evidence="2 3">
    <name type="scientific">Streptomyces chartreusis</name>
    <dbReference type="NCBI Taxonomy" id="1969"/>
    <lineage>
        <taxon>Bacteria</taxon>
        <taxon>Bacillati</taxon>
        <taxon>Actinomycetota</taxon>
        <taxon>Actinomycetes</taxon>
        <taxon>Kitasatosporales</taxon>
        <taxon>Streptomycetaceae</taxon>
        <taxon>Streptomyces</taxon>
    </lineage>
</organism>
<evidence type="ECO:0008006" key="4">
    <source>
        <dbReference type="Google" id="ProtNLM"/>
    </source>
</evidence>
<protein>
    <recommendedName>
        <fullName evidence="4">Gliding motility protein</fullName>
    </recommendedName>
</protein>